<evidence type="ECO:0000313" key="11">
    <source>
        <dbReference type="Proteomes" id="UP001239167"/>
    </source>
</evidence>
<sequence length="332" mass="37086">MEINDTMTPAIIAVCAFVIDTIVGDPQSRLHPVALMGRFVNIVENILRRDRHKKYLQIAAGGIFAVFLLFCAYMSGWVIMLGMRQLEVIWWGKLFAESLILSFMISPKSLMQAGQRVINSLRHGDLPEARQMVHYIVGRDVDNMSEQEMVRATVETIAENTTDGIISPLFYFFVGGLPLAILYRMANTLDSMVGYKNEKYFYFGRVSARIDDILNLAPARITGILLVVAAAILHFDYRTAWKMILRDAKKHPSPNGGFTEAAVAGALNIRLGGQNFYFGTAHFRAYMGDAVQNLCPRHVVAAIQLMYTATVLFIALATVLIPTVPTWWPGGF</sequence>
<keyword evidence="10" id="KW-0436">Ligase</keyword>
<feature type="transmembrane region" description="Helical" evidence="9">
    <location>
        <begin position="217"/>
        <end position="237"/>
    </location>
</feature>
<dbReference type="PANTHER" id="PTHR34308:SF1">
    <property type="entry name" value="COBALAMIN BIOSYNTHESIS PROTEIN CBIB"/>
    <property type="match status" value="1"/>
</dbReference>
<reference evidence="10 11" key="1">
    <citation type="submission" date="2023-07" db="EMBL/GenBank/DDBJ databases">
        <title>Genomic Encyclopedia of Type Strains, Phase IV (KMG-IV): sequencing the most valuable type-strain genomes for metagenomic binning, comparative biology and taxonomic classification.</title>
        <authorList>
            <person name="Goeker M."/>
        </authorList>
    </citation>
    <scope>NUCLEOTIDE SEQUENCE [LARGE SCALE GENOMIC DNA]</scope>
    <source>
        <strain evidence="10 11">DSM 16980</strain>
    </source>
</reference>
<evidence type="ECO:0000256" key="5">
    <source>
        <dbReference type="ARBA" id="ARBA00022573"/>
    </source>
</evidence>
<gene>
    <name evidence="9" type="primary">cobD</name>
    <name evidence="10" type="ORF">J2S01_000860</name>
</gene>
<dbReference type="PANTHER" id="PTHR34308">
    <property type="entry name" value="COBALAMIN BIOSYNTHESIS PROTEIN CBIB"/>
    <property type="match status" value="1"/>
</dbReference>
<feature type="transmembrane region" description="Helical" evidence="9">
    <location>
        <begin position="169"/>
        <end position="186"/>
    </location>
</feature>
<comment type="subcellular location">
    <subcellularLocation>
        <location evidence="1 9">Cell membrane</location>
        <topology evidence="1 9">Multi-pass membrane protein</topology>
    </subcellularLocation>
</comment>
<keyword evidence="7 9" id="KW-1133">Transmembrane helix</keyword>
<keyword evidence="6 9" id="KW-0812">Transmembrane</keyword>
<dbReference type="HAMAP" id="MF_00024">
    <property type="entry name" value="CobD_CbiB"/>
    <property type="match status" value="1"/>
</dbReference>
<feature type="transmembrane region" description="Helical" evidence="9">
    <location>
        <begin position="58"/>
        <end position="82"/>
    </location>
</feature>
<dbReference type="Proteomes" id="UP001239167">
    <property type="component" value="Unassembled WGS sequence"/>
</dbReference>
<comment type="function">
    <text evidence="9">Converts cobyric acid to cobinamide by the addition of aminopropanol on the F carboxylic group.</text>
</comment>
<evidence type="ECO:0000256" key="1">
    <source>
        <dbReference type="ARBA" id="ARBA00004651"/>
    </source>
</evidence>
<evidence type="ECO:0000256" key="8">
    <source>
        <dbReference type="ARBA" id="ARBA00023136"/>
    </source>
</evidence>
<dbReference type="InterPro" id="IPR004485">
    <property type="entry name" value="Cobalamin_biosynth_CobD/CbiB"/>
</dbReference>
<dbReference type="RefSeq" id="WP_307223144.1">
    <property type="nucleotide sequence ID" value="NZ_CP116940.1"/>
</dbReference>
<feature type="transmembrane region" description="Helical" evidence="9">
    <location>
        <begin position="88"/>
        <end position="106"/>
    </location>
</feature>
<dbReference type="GO" id="GO:0043757">
    <property type="term" value="F:adenosylcobinamide-phosphate synthase activity"/>
    <property type="evidence" value="ECO:0007669"/>
    <property type="project" value="UniProtKB-EC"/>
</dbReference>
<keyword evidence="11" id="KW-1185">Reference proteome</keyword>
<organism evidence="10 11">
    <name type="scientific">Pectinatus haikarae</name>
    <dbReference type="NCBI Taxonomy" id="349096"/>
    <lineage>
        <taxon>Bacteria</taxon>
        <taxon>Bacillati</taxon>
        <taxon>Bacillota</taxon>
        <taxon>Negativicutes</taxon>
        <taxon>Selenomonadales</taxon>
        <taxon>Selenomonadaceae</taxon>
        <taxon>Pectinatus</taxon>
    </lineage>
</organism>
<keyword evidence="4 9" id="KW-1003">Cell membrane</keyword>
<comment type="caution">
    <text evidence="10">The sequence shown here is derived from an EMBL/GenBank/DDBJ whole genome shotgun (WGS) entry which is preliminary data.</text>
</comment>
<evidence type="ECO:0000256" key="2">
    <source>
        <dbReference type="ARBA" id="ARBA00004953"/>
    </source>
</evidence>
<keyword evidence="8 9" id="KW-0472">Membrane</keyword>
<evidence type="ECO:0000256" key="3">
    <source>
        <dbReference type="ARBA" id="ARBA00006263"/>
    </source>
</evidence>
<name>A0ABT9Y5P8_9FIRM</name>
<evidence type="ECO:0000256" key="4">
    <source>
        <dbReference type="ARBA" id="ARBA00022475"/>
    </source>
</evidence>
<dbReference type="NCBIfam" id="TIGR00380">
    <property type="entry name" value="cobal_cbiB"/>
    <property type="match status" value="1"/>
</dbReference>
<evidence type="ECO:0000256" key="6">
    <source>
        <dbReference type="ARBA" id="ARBA00022692"/>
    </source>
</evidence>
<dbReference type="EMBL" id="JAUSUE010000004">
    <property type="protein sequence ID" value="MDQ0203153.1"/>
    <property type="molecule type" value="Genomic_DNA"/>
</dbReference>
<dbReference type="Pfam" id="PF03186">
    <property type="entry name" value="CobD_Cbib"/>
    <property type="match status" value="1"/>
</dbReference>
<comment type="similarity">
    <text evidence="3 9">Belongs to the CobD/CbiB family.</text>
</comment>
<protein>
    <recommendedName>
        <fullName evidence="9">Cobalamin biosynthesis protein CobD</fullName>
    </recommendedName>
</protein>
<feature type="transmembrane region" description="Helical" evidence="9">
    <location>
        <begin position="305"/>
        <end position="328"/>
    </location>
</feature>
<accession>A0ABT9Y5P8</accession>
<comment type="pathway">
    <text evidence="2 9">Cofactor biosynthesis; adenosylcobalamin biosynthesis.</text>
</comment>
<evidence type="ECO:0000256" key="9">
    <source>
        <dbReference type="HAMAP-Rule" id="MF_00024"/>
    </source>
</evidence>
<keyword evidence="5 9" id="KW-0169">Cobalamin biosynthesis</keyword>
<proteinExistence type="inferred from homology"/>
<evidence type="ECO:0000256" key="7">
    <source>
        <dbReference type="ARBA" id="ARBA00022989"/>
    </source>
</evidence>
<evidence type="ECO:0000313" key="10">
    <source>
        <dbReference type="EMBL" id="MDQ0203153.1"/>
    </source>
</evidence>